<comment type="caution">
    <text evidence="4">The sequence shown here is derived from an EMBL/GenBank/DDBJ whole genome shotgun (WGS) entry which is preliminary data.</text>
</comment>
<name>A0A0G1FI43_9BACT</name>
<dbReference type="AlphaFoldDB" id="A0A0G1FI43"/>
<dbReference type="EMBL" id="LCGX01000046">
    <property type="protein sequence ID" value="KKT22070.1"/>
    <property type="molecule type" value="Genomic_DNA"/>
</dbReference>
<dbReference type="Proteomes" id="UP000033831">
    <property type="component" value="Unassembled WGS sequence"/>
</dbReference>
<evidence type="ECO:0000256" key="2">
    <source>
        <dbReference type="PROSITE-ProRule" id="PRU00169"/>
    </source>
</evidence>
<dbReference type="InterPro" id="IPR001789">
    <property type="entry name" value="Sig_transdc_resp-reg_receiver"/>
</dbReference>
<evidence type="ECO:0000256" key="1">
    <source>
        <dbReference type="ARBA" id="ARBA00022553"/>
    </source>
</evidence>
<accession>A0A0G1FI43</accession>
<dbReference type="PANTHER" id="PTHR44591">
    <property type="entry name" value="STRESS RESPONSE REGULATOR PROTEIN 1"/>
    <property type="match status" value="1"/>
</dbReference>
<keyword evidence="1 2" id="KW-0597">Phosphoprotein</keyword>
<proteinExistence type="predicted"/>
<organism evidence="4 5">
    <name type="scientific">Candidatus Nomurabacteria bacterium GW2011_GWF2_43_8</name>
    <dbReference type="NCBI Taxonomy" id="1618779"/>
    <lineage>
        <taxon>Bacteria</taxon>
        <taxon>Candidatus Nomuraibacteriota</taxon>
    </lineage>
</organism>
<dbReference type="PANTHER" id="PTHR44591:SF3">
    <property type="entry name" value="RESPONSE REGULATORY DOMAIN-CONTAINING PROTEIN"/>
    <property type="match status" value="1"/>
</dbReference>
<reference evidence="4 5" key="1">
    <citation type="journal article" date="2015" name="Nature">
        <title>rRNA introns, odd ribosomes, and small enigmatic genomes across a large radiation of phyla.</title>
        <authorList>
            <person name="Brown C.T."/>
            <person name="Hug L.A."/>
            <person name="Thomas B.C."/>
            <person name="Sharon I."/>
            <person name="Castelle C.J."/>
            <person name="Singh A."/>
            <person name="Wilkins M.J."/>
            <person name="Williams K.H."/>
            <person name="Banfield J.F."/>
        </authorList>
    </citation>
    <scope>NUCLEOTIDE SEQUENCE [LARGE SCALE GENOMIC DNA]</scope>
</reference>
<feature type="modified residue" description="4-aspartylphosphate" evidence="2">
    <location>
        <position position="53"/>
    </location>
</feature>
<dbReference type="SUPFAM" id="SSF52172">
    <property type="entry name" value="CheY-like"/>
    <property type="match status" value="1"/>
</dbReference>
<evidence type="ECO:0000259" key="3">
    <source>
        <dbReference type="PROSITE" id="PS50110"/>
    </source>
</evidence>
<dbReference type="InterPro" id="IPR050595">
    <property type="entry name" value="Bact_response_regulator"/>
</dbReference>
<dbReference type="PROSITE" id="PS50110">
    <property type="entry name" value="RESPONSE_REGULATORY"/>
    <property type="match status" value="1"/>
</dbReference>
<dbReference type="GO" id="GO:0000160">
    <property type="term" value="P:phosphorelay signal transduction system"/>
    <property type="evidence" value="ECO:0007669"/>
    <property type="project" value="InterPro"/>
</dbReference>
<feature type="domain" description="Response regulatory" evidence="3">
    <location>
        <begin position="4"/>
        <end position="120"/>
    </location>
</feature>
<dbReference type="Pfam" id="PF00072">
    <property type="entry name" value="Response_reg"/>
    <property type="match status" value="1"/>
</dbReference>
<protein>
    <submittedName>
        <fullName evidence="4">Two component transcriptional regulator, winged helix family</fullName>
    </submittedName>
</protein>
<evidence type="ECO:0000313" key="4">
    <source>
        <dbReference type="EMBL" id="KKT22070.1"/>
    </source>
</evidence>
<evidence type="ECO:0000313" key="5">
    <source>
        <dbReference type="Proteomes" id="UP000033831"/>
    </source>
</evidence>
<dbReference type="Gene3D" id="3.40.50.2300">
    <property type="match status" value="1"/>
</dbReference>
<gene>
    <name evidence="4" type="ORF">UW07_C0046G0007</name>
</gene>
<sequence>MKKKVLIVEDDMALFNMYSVELKIKGFDVLNVSDGLQAMSKAKDYAPDIILLDIMLPGMNGLNILTELKGDSQTVDIPVIMLTNYGSEDNVKKALENGAADYIMKYKILPSELSDKIEVVLGTSNDSDVRIAV</sequence>
<dbReference type="SMART" id="SM00448">
    <property type="entry name" value="REC"/>
    <property type="match status" value="1"/>
</dbReference>
<dbReference type="InterPro" id="IPR011006">
    <property type="entry name" value="CheY-like_superfamily"/>
</dbReference>